<accession>A0A9P9IEK7</accession>
<proteinExistence type="predicted"/>
<dbReference type="InterPro" id="IPR031348">
    <property type="entry name" value="PigL_N"/>
</dbReference>
<gene>
    <name evidence="2" type="ORF">B0J11DRAFT_105874</name>
</gene>
<dbReference type="EMBL" id="JAGMWT010000014">
    <property type="protein sequence ID" value="KAH7116972.1"/>
    <property type="molecule type" value="Genomic_DNA"/>
</dbReference>
<keyword evidence="3" id="KW-1185">Reference proteome</keyword>
<evidence type="ECO:0000313" key="3">
    <source>
        <dbReference type="Proteomes" id="UP000700596"/>
    </source>
</evidence>
<dbReference type="OrthoDB" id="432483at2759"/>
<comment type="caution">
    <text evidence="2">The sequence shown here is derived from an EMBL/GenBank/DDBJ whole genome shotgun (WGS) entry which is preliminary data.</text>
</comment>
<evidence type="ECO:0000313" key="2">
    <source>
        <dbReference type="EMBL" id="KAH7116972.1"/>
    </source>
</evidence>
<sequence>MSDPLSIAASIVSLSAFALHGTHILLDDLNSIADAPREIRRLKKNVEVVEAILLAIKNITDDEWRLINRGKDDQPALKAAITSCEKACSDFQKSLKNWTRHSPEGGKLSLFDRLNVRVFKESKIGAMSDQLETCKTALTTAVGVSNLLSTAYNSQLAIDASQQLSGNAGRVSPHGTTPLSRSTISLAEPEATSPHLLSEGTYVAPRDHSIQTRTGGNLSEDDPVIPCPPQISHDDSLFRTPASDSRSGSMQVTFGDNHGGLQTYAINAPIHNLTFGGR</sequence>
<name>A0A9P9IEK7_9PLEO</name>
<dbReference type="Proteomes" id="UP000700596">
    <property type="component" value="Unassembled WGS sequence"/>
</dbReference>
<reference evidence="2" key="1">
    <citation type="journal article" date="2021" name="Nat. Commun.">
        <title>Genetic determinants of endophytism in the Arabidopsis root mycobiome.</title>
        <authorList>
            <person name="Mesny F."/>
            <person name="Miyauchi S."/>
            <person name="Thiergart T."/>
            <person name="Pickel B."/>
            <person name="Atanasova L."/>
            <person name="Karlsson M."/>
            <person name="Huettel B."/>
            <person name="Barry K.W."/>
            <person name="Haridas S."/>
            <person name="Chen C."/>
            <person name="Bauer D."/>
            <person name="Andreopoulos W."/>
            <person name="Pangilinan J."/>
            <person name="LaButti K."/>
            <person name="Riley R."/>
            <person name="Lipzen A."/>
            <person name="Clum A."/>
            <person name="Drula E."/>
            <person name="Henrissat B."/>
            <person name="Kohler A."/>
            <person name="Grigoriev I.V."/>
            <person name="Martin F.M."/>
            <person name="Hacquard S."/>
        </authorList>
    </citation>
    <scope>NUCLEOTIDE SEQUENCE</scope>
    <source>
        <strain evidence="2">MPI-CAGE-CH-0243</strain>
    </source>
</reference>
<dbReference type="Pfam" id="PF17111">
    <property type="entry name" value="PigL_N"/>
    <property type="match status" value="1"/>
</dbReference>
<protein>
    <recommendedName>
        <fullName evidence="1">Azaphilone pigments biosynthesis cluster protein L N-terminal domain-containing protein</fullName>
    </recommendedName>
</protein>
<organism evidence="2 3">
    <name type="scientific">Dendryphion nanum</name>
    <dbReference type="NCBI Taxonomy" id="256645"/>
    <lineage>
        <taxon>Eukaryota</taxon>
        <taxon>Fungi</taxon>
        <taxon>Dikarya</taxon>
        <taxon>Ascomycota</taxon>
        <taxon>Pezizomycotina</taxon>
        <taxon>Dothideomycetes</taxon>
        <taxon>Pleosporomycetidae</taxon>
        <taxon>Pleosporales</taxon>
        <taxon>Torulaceae</taxon>
        <taxon>Dendryphion</taxon>
    </lineage>
</organism>
<dbReference type="AlphaFoldDB" id="A0A9P9IEK7"/>
<evidence type="ECO:0000259" key="1">
    <source>
        <dbReference type="Pfam" id="PF17111"/>
    </source>
</evidence>
<feature type="domain" description="Azaphilone pigments biosynthesis cluster protein L N-terminal" evidence="1">
    <location>
        <begin position="2"/>
        <end position="156"/>
    </location>
</feature>